<organism evidence="4 5">
    <name type="scientific">Coleophoma cylindrospora</name>
    <dbReference type="NCBI Taxonomy" id="1849047"/>
    <lineage>
        <taxon>Eukaryota</taxon>
        <taxon>Fungi</taxon>
        <taxon>Dikarya</taxon>
        <taxon>Ascomycota</taxon>
        <taxon>Pezizomycotina</taxon>
        <taxon>Leotiomycetes</taxon>
        <taxon>Helotiales</taxon>
        <taxon>Dermateaceae</taxon>
        <taxon>Coleophoma</taxon>
    </lineage>
</organism>
<dbReference type="EMBL" id="PDLM01000017">
    <property type="protein sequence ID" value="RDW58698.1"/>
    <property type="molecule type" value="Genomic_DNA"/>
</dbReference>
<dbReference type="CDD" id="cd00067">
    <property type="entry name" value="GAL4"/>
    <property type="match status" value="1"/>
</dbReference>
<reference evidence="4 5" key="1">
    <citation type="journal article" date="2018" name="IMA Fungus">
        <title>IMA Genome-F 9: Draft genome sequence of Annulohypoxylon stygium, Aspergillus mulundensis, Berkeleyomyces basicola (syn. Thielaviopsis basicola), Ceratocystis smalleyi, two Cercospora beticola strains, Coleophoma cylindrospora, Fusarium fracticaudum, Phialophora cf. hyalina, and Morchella septimelata.</title>
        <authorList>
            <person name="Wingfield B.D."/>
            <person name="Bills G.F."/>
            <person name="Dong Y."/>
            <person name="Huang W."/>
            <person name="Nel W.J."/>
            <person name="Swalarsk-Parry B.S."/>
            <person name="Vaghefi N."/>
            <person name="Wilken P.M."/>
            <person name="An Z."/>
            <person name="de Beer Z.W."/>
            <person name="De Vos L."/>
            <person name="Chen L."/>
            <person name="Duong T.A."/>
            <person name="Gao Y."/>
            <person name="Hammerbacher A."/>
            <person name="Kikkert J.R."/>
            <person name="Li Y."/>
            <person name="Li H."/>
            <person name="Li K."/>
            <person name="Li Q."/>
            <person name="Liu X."/>
            <person name="Ma X."/>
            <person name="Naidoo K."/>
            <person name="Pethybridge S.J."/>
            <person name="Sun J."/>
            <person name="Steenkamp E.T."/>
            <person name="van der Nest M.A."/>
            <person name="van Wyk S."/>
            <person name="Wingfield M.J."/>
            <person name="Xiong C."/>
            <person name="Yue Q."/>
            <person name="Zhang X."/>
        </authorList>
    </citation>
    <scope>NUCLEOTIDE SEQUENCE [LARGE SCALE GENOMIC DNA]</scope>
    <source>
        <strain evidence="4 5">BP6252</strain>
    </source>
</reference>
<dbReference type="AlphaFoldDB" id="A0A3D8QAQ5"/>
<evidence type="ECO:0000313" key="5">
    <source>
        <dbReference type="Proteomes" id="UP000256645"/>
    </source>
</evidence>
<dbReference type="STRING" id="1849047.A0A3D8QAQ5"/>
<evidence type="ECO:0000256" key="1">
    <source>
        <dbReference type="ARBA" id="ARBA00023242"/>
    </source>
</evidence>
<feature type="region of interest" description="Disordered" evidence="2">
    <location>
        <begin position="63"/>
        <end position="122"/>
    </location>
</feature>
<dbReference type="InterPro" id="IPR001138">
    <property type="entry name" value="Zn2Cys6_DnaBD"/>
</dbReference>
<dbReference type="Pfam" id="PF00172">
    <property type="entry name" value="Zn_clus"/>
    <property type="match status" value="1"/>
</dbReference>
<dbReference type="SUPFAM" id="SSF57701">
    <property type="entry name" value="Zn2/Cys6 DNA-binding domain"/>
    <property type="match status" value="1"/>
</dbReference>
<dbReference type="GO" id="GO:0008270">
    <property type="term" value="F:zinc ion binding"/>
    <property type="evidence" value="ECO:0007669"/>
    <property type="project" value="InterPro"/>
</dbReference>
<dbReference type="PROSITE" id="PS50048">
    <property type="entry name" value="ZN2_CY6_FUNGAL_2"/>
    <property type="match status" value="1"/>
</dbReference>
<dbReference type="OrthoDB" id="3562367at2759"/>
<evidence type="ECO:0000313" key="4">
    <source>
        <dbReference type="EMBL" id="RDW58698.1"/>
    </source>
</evidence>
<gene>
    <name evidence="4" type="ORF">BP6252_13174</name>
</gene>
<accession>A0A3D8QAQ5</accession>
<name>A0A3D8QAQ5_9HELO</name>
<dbReference type="GO" id="GO:0000981">
    <property type="term" value="F:DNA-binding transcription factor activity, RNA polymerase II-specific"/>
    <property type="evidence" value="ECO:0007669"/>
    <property type="project" value="InterPro"/>
</dbReference>
<protein>
    <recommendedName>
        <fullName evidence="3">Zn(2)-C6 fungal-type domain-containing protein</fullName>
    </recommendedName>
</protein>
<dbReference type="Gene3D" id="4.10.240.10">
    <property type="entry name" value="Zn(2)-C6 fungal-type DNA-binding domain"/>
    <property type="match status" value="1"/>
</dbReference>
<feature type="domain" description="Zn(2)-C6 fungal-type" evidence="3">
    <location>
        <begin position="30"/>
        <end position="61"/>
    </location>
</feature>
<keyword evidence="5" id="KW-1185">Reference proteome</keyword>
<sequence length="418" mass="45727">MRDSQSSSTAHRRPNEENQRHTRTFVTVRACDQCYRCKVRCSGAGQNDCERCLQNSSLCTYSLGKPVGKPSKNGRGREKMQPAKRLRSPSNDAEPDSSGVTENLNGRKRRHIENDVQISPDGDCVNSNGTGLPFEDPPSFFCPIDNGYLSSHMGDTGLLSPVGLGMDFDQGFDDMSCFGFLGNRSRRNTPAPISMSALGPDNLSSAVEPSPPQLWTPAFLKFASDLYTVLHSTVIRLDRILLLARQGLDVVTSCLPNNRSIDTVLDISTSTMRPSSPNSLLACIFLVQQVSASYGSMRSHISSRRLQSRPESLNPLRSASISSALETSIDKEAFGESFCIGDFKVEDLESQCNLVEAVVTGEIKRFREVLTGLEIWARELSKDGKREGKLAELILKSLAKSLPTSSRPSSAAGSFEMS</sequence>
<dbReference type="Proteomes" id="UP000256645">
    <property type="component" value="Unassembled WGS sequence"/>
</dbReference>
<proteinExistence type="predicted"/>
<feature type="region of interest" description="Disordered" evidence="2">
    <location>
        <begin position="1"/>
        <end position="21"/>
    </location>
</feature>
<evidence type="ECO:0000256" key="2">
    <source>
        <dbReference type="SAM" id="MobiDB-lite"/>
    </source>
</evidence>
<evidence type="ECO:0000259" key="3">
    <source>
        <dbReference type="PROSITE" id="PS50048"/>
    </source>
</evidence>
<comment type="caution">
    <text evidence="4">The sequence shown here is derived from an EMBL/GenBank/DDBJ whole genome shotgun (WGS) entry which is preliminary data.</text>
</comment>
<keyword evidence="1" id="KW-0539">Nucleus</keyword>
<dbReference type="InterPro" id="IPR036864">
    <property type="entry name" value="Zn2-C6_fun-type_DNA-bd_sf"/>
</dbReference>